<keyword evidence="5 9" id="KW-0378">Hydrolase</keyword>
<evidence type="ECO:0000256" key="2">
    <source>
        <dbReference type="ARBA" id="ARBA00022490"/>
    </source>
</evidence>
<keyword evidence="2 9" id="KW-0963">Cytoplasm</keyword>
<name>A0ABV6YZH7_UNCC1</name>
<dbReference type="PROSITE" id="PS51786">
    <property type="entry name" value="LON_PROTEOLYTIC"/>
    <property type="match status" value="1"/>
</dbReference>
<dbReference type="CDD" id="cd19500">
    <property type="entry name" value="RecA-like_Lon"/>
    <property type="match status" value="1"/>
</dbReference>
<keyword evidence="6 9" id="KW-0720">Serine protease</keyword>
<evidence type="ECO:0000256" key="1">
    <source>
        <dbReference type="ARBA" id="ARBA00004496"/>
    </source>
</evidence>
<evidence type="ECO:0000256" key="9">
    <source>
        <dbReference type="HAMAP-Rule" id="MF_01973"/>
    </source>
</evidence>
<feature type="domain" description="Lon N-terminal" evidence="13">
    <location>
        <begin position="54"/>
        <end position="249"/>
    </location>
</feature>
<dbReference type="InterPro" id="IPR020568">
    <property type="entry name" value="Ribosomal_Su5_D2-typ_SF"/>
</dbReference>
<dbReference type="Pfam" id="PF22667">
    <property type="entry name" value="Lon_lid"/>
    <property type="match status" value="1"/>
</dbReference>
<evidence type="ECO:0000259" key="12">
    <source>
        <dbReference type="PROSITE" id="PS51786"/>
    </source>
</evidence>
<dbReference type="InterPro" id="IPR027543">
    <property type="entry name" value="Lon_bac"/>
</dbReference>
<comment type="catalytic activity">
    <reaction evidence="9 10 11">
        <text>Hydrolysis of proteins in presence of ATP.</text>
        <dbReference type="EC" id="3.4.21.53"/>
    </reaction>
</comment>
<dbReference type="Pfam" id="PF05362">
    <property type="entry name" value="Lon_C"/>
    <property type="match status" value="1"/>
</dbReference>
<sequence>MMSFDDTSEKNIEILAIEDNEESNTSYGANKGSGDANQDDEKIILATEVLPENLIIIPVQNKPLFPGMMLPILVSGKFVKSVHFADGNDKTLGLLLLKSKEKDVLIENDFYHWGTAAKILGVHRNLDDTLQVLLRTMKRFKVEKFLRFDPHIVVRVHYPDEIQPEMTQEAKALLRSLVIEMQTVIKENQLISNELKGALQNIDFSNPGLLSDVAASLTSAEAKDQQQILETIDVIDRMRKVLLLLKKEMDLISLQKQISQEIQEKISKQQREFMLHEQMRVIKKELGIEMDDKSLEVKRIEEKLLKLKFPEQVREKIDNDLQKMKLTEPHSPEFGVIRNYLDIITSLPWRKYSRDITDLNRARRILNQDHYGLEDIKNRIIEFIATMKIKKNVQGSMICLVGPPGVGKTSVGKSIARALNRKFYRFSLGGMRDEAEIKGHRRTYIGAMPGKIINGLKYCGTANPVLMLDEIDKLSHSYMGDPSSALLEVLDPEQNSDFVDHYLDVPFDLSRILFITTANTLDTIPAPLLDRMEIMRLSGYIGKEKVEIGRRFLLPKQLQAHGLTRDNLDINRNALAKIAQDYAREAGVRTMEKNIATICRKVTTRLADGDTKKVSIGIRNLVKFLGKPRFRENPLEKDNPPGVSTGLAWTSMGGAVLKIESTSIAQKRGFKQTGHLGEVMIESSSIAYSFVNSALERYGGQPDYFNNNFVHLHVPEGATPKDGPSAGTTMALAILSLALGRKIRKGLAMTGELTLTGNVLPIGGLREKIIAARRNKVQEVILPKLNETDFDELKDYLKKGITFHLVDHFDEIKEIAFS</sequence>
<feature type="active site" evidence="9 11">
    <location>
        <position position="768"/>
    </location>
</feature>
<dbReference type="PANTHER" id="PTHR43718:SF2">
    <property type="entry name" value="LON PROTEASE HOMOLOG, MITOCHONDRIAL"/>
    <property type="match status" value="1"/>
</dbReference>
<dbReference type="InterPro" id="IPR054594">
    <property type="entry name" value="Lon_lid"/>
</dbReference>
<dbReference type="InterPro" id="IPR003593">
    <property type="entry name" value="AAA+_ATPase"/>
</dbReference>
<evidence type="ECO:0000313" key="15">
    <source>
        <dbReference type="Proteomes" id="UP001594351"/>
    </source>
</evidence>
<dbReference type="InterPro" id="IPR003111">
    <property type="entry name" value="Lon_prtase_N"/>
</dbReference>
<keyword evidence="3 9" id="KW-0645">Protease</keyword>
<keyword evidence="8 9" id="KW-0346">Stress response</keyword>
<evidence type="ECO:0000256" key="3">
    <source>
        <dbReference type="ARBA" id="ARBA00022670"/>
    </source>
</evidence>
<gene>
    <name evidence="9 14" type="primary">lon</name>
    <name evidence="14" type="ORF">ACFL27_15560</name>
</gene>
<dbReference type="Gene3D" id="2.30.130.40">
    <property type="entry name" value="LON domain-like"/>
    <property type="match status" value="1"/>
</dbReference>
<keyword evidence="7 9" id="KW-0067">ATP-binding</keyword>
<dbReference type="SMART" id="SM00382">
    <property type="entry name" value="AAA"/>
    <property type="match status" value="1"/>
</dbReference>
<comment type="induction">
    <text evidence="9">By heat shock.</text>
</comment>
<dbReference type="Gene3D" id="3.30.230.10">
    <property type="match status" value="1"/>
</dbReference>
<keyword evidence="4 9" id="KW-0547">Nucleotide-binding</keyword>
<comment type="function">
    <text evidence="9">ATP-dependent serine protease that mediates the selective degradation of mutant and abnormal proteins as well as certain short-lived regulatory proteins. Required for cellular homeostasis and for survival from DNA damage and developmental changes induced by stress. Degrades polypeptides processively to yield small peptide fragments that are 5 to 10 amino acids long. Binds to DNA in a double-stranded, site-specific manner.</text>
</comment>
<organism evidence="14 15">
    <name type="scientific">candidate division CSSED10-310 bacterium</name>
    <dbReference type="NCBI Taxonomy" id="2855610"/>
    <lineage>
        <taxon>Bacteria</taxon>
        <taxon>Bacteria division CSSED10-310</taxon>
    </lineage>
</organism>
<evidence type="ECO:0000256" key="8">
    <source>
        <dbReference type="ARBA" id="ARBA00023016"/>
    </source>
</evidence>
<evidence type="ECO:0000256" key="4">
    <source>
        <dbReference type="ARBA" id="ARBA00022741"/>
    </source>
</evidence>
<comment type="subcellular location">
    <subcellularLocation>
        <location evidence="1 9 10">Cytoplasm</location>
    </subcellularLocation>
</comment>
<evidence type="ECO:0000256" key="7">
    <source>
        <dbReference type="ARBA" id="ARBA00022840"/>
    </source>
</evidence>
<protein>
    <recommendedName>
        <fullName evidence="9 10">Lon protease</fullName>
        <ecNumber evidence="9 10">3.4.21.53</ecNumber>
    </recommendedName>
    <alternativeName>
        <fullName evidence="9">ATP-dependent protease La</fullName>
    </alternativeName>
</protein>
<evidence type="ECO:0000256" key="5">
    <source>
        <dbReference type="ARBA" id="ARBA00022801"/>
    </source>
</evidence>
<dbReference type="PIRSF" id="PIRSF001174">
    <property type="entry name" value="Lon_proteas"/>
    <property type="match status" value="1"/>
</dbReference>
<dbReference type="Gene3D" id="1.10.8.60">
    <property type="match status" value="1"/>
</dbReference>
<dbReference type="SUPFAM" id="SSF88697">
    <property type="entry name" value="PUA domain-like"/>
    <property type="match status" value="1"/>
</dbReference>
<dbReference type="Gene3D" id="3.40.50.300">
    <property type="entry name" value="P-loop containing nucleotide triphosphate hydrolases"/>
    <property type="match status" value="1"/>
</dbReference>
<dbReference type="InterPro" id="IPR014721">
    <property type="entry name" value="Ribsml_uS5_D2-typ_fold_subgr"/>
</dbReference>
<dbReference type="PRINTS" id="PR00830">
    <property type="entry name" value="ENDOLAPTASE"/>
</dbReference>
<dbReference type="HAMAP" id="MF_01973">
    <property type="entry name" value="lon_bact"/>
    <property type="match status" value="1"/>
</dbReference>
<evidence type="ECO:0000313" key="14">
    <source>
        <dbReference type="EMBL" id="MFC1851607.1"/>
    </source>
</evidence>
<comment type="subunit">
    <text evidence="9 10">Homohexamer. Organized in a ring with a central cavity.</text>
</comment>
<evidence type="ECO:0000256" key="10">
    <source>
        <dbReference type="PIRNR" id="PIRNR001174"/>
    </source>
</evidence>
<dbReference type="Pfam" id="PF02190">
    <property type="entry name" value="LON_substr_bdg"/>
    <property type="match status" value="1"/>
</dbReference>
<dbReference type="InterPro" id="IPR008269">
    <property type="entry name" value="Lon_proteolytic"/>
</dbReference>
<dbReference type="SUPFAM" id="SSF52540">
    <property type="entry name" value="P-loop containing nucleoside triphosphate hydrolases"/>
    <property type="match status" value="1"/>
</dbReference>
<dbReference type="NCBIfam" id="TIGR00763">
    <property type="entry name" value="lon"/>
    <property type="match status" value="1"/>
</dbReference>
<dbReference type="InterPro" id="IPR027065">
    <property type="entry name" value="Lon_Prtase"/>
</dbReference>
<evidence type="ECO:0000256" key="11">
    <source>
        <dbReference type="PROSITE-ProRule" id="PRU01122"/>
    </source>
</evidence>
<dbReference type="EC" id="3.4.21.53" evidence="9 10"/>
<comment type="caution">
    <text evidence="14">The sequence shown here is derived from an EMBL/GenBank/DDBJ whole genome shotgun (WGS) entry which is preliminary data.</text>
</comment>
<dbReference type="PANTHER" id="PTHR43718">
    <property type="entry name" value="LON PROTEASE"/>
    <property type="match status" value="1"/>
</dbReference>
<feature type="active site" evidence="9 11">
    <location>
        <position position="725"/>
    </location>
</feature>
<evidence type="ECO:0000256" key="6">
    <source>
        <dbReference type="ARBA" id="ARBA00022825"/>
    </source>
</evidence>
<dbReference type="Pfam" id="PF00004">
    <property type="entry name" value="AAA"/>
    <property type="match status" value="1"/>
</dbReference>
<dbReference type="SUPFAM" id="SSF54211">
    <property type="entry name" value="Ribosomal protein S5 domain 2-like"/>
    <property type="match status" value="1"/>
</dbReference>
<accession>A0ABV6YZH7</accession>
<keyword evidence="15" id="KW-1185">Reference proteome</keyword>
<dbReference type="InterPro" id="IPR004815">
    <property type="entry name" value="Lon_bac/euk-typ"/>
</dbReference>
<dbReference type="InterPro" id="IPR003959">
    <property type="entry name" value="ATPase_AAA_core"/>
</dbReference>
<feature type="domain" description="Lon proteolytic" evidence="12">
    <location>
        <begin position="638"/>
        <end position="818"/>
    </location>
</feature>
<dbReference type="InterPro" id="IPR015947">
    <property type="entry name" value="PUA-like_sf"/>
</dbReference>
<dbReference type="GO" id="GO:0004252">
    <property type="term" value="F:serine-type endopeptidase activity"/>
    <property type="evidence" value="ECO:0007669"/>
    <property type="project" value="UniProtKB-EC"/>
</dbReference>
<evidence type="ECO:0000259" key="13">
    <source>
        <dbReference type="PROSITE" id="PS51787"/>
    </source>
</evidence>
<dbReference type="EMBL" id="JBHPBY010000206">
    <property type="protein sequence ID" value="MFC1851607.1"/>
    <property type="molecule type" value="Genomic_DNA"/>
</dbReference>
<comment type="similarity">
    <text evidence="9 10 11">Belongs to the peptidase S16 family.</text>
</comment>
<dbReference type="Gene3D" id="1.20.5.5270">
    <property type="match status" value="1"/>
</dbReference>
<dbReference type="Proteomes" id="UP001594351">
    <property type="component" value="Unassembled WGS sequence"/>
</dbReference>
<feature type="binding site" evidence="9">
    <location>
        <begin position="402"/>
        <end position="409"/>
    </location>
    <ligand>
        <name>ATP</name>
        <dbReference type="ChEBI" id="CHEBI:30616"/>
    </ligand>
</feature>
<dbReference type="InterPro" id="IPR027417">
    <property type="entry name" value="P-loop_NTPase"/>
</dbReference>
<proteinExistence type="evidence at transcript level"/>
<dbReference type="PROSITE" id="PS51787">
    <property type="entry name" value="LON_N"/>
    <property type="match status" value="1"/>
</dbReference>
<dbReference type="InterPro" id="IPR046336">
    <property type="entry name" value="Lon_prtase_N_sf"/>
</dbReference>
<dbReference type="SMART" id="SM00464">
    <property type="entry name" value="LON"/>
    <property type="match status" value="1"/>
</dbReference>
<dbReference type="Gene3D" id="1.20.58.1480">
    <property type="match status" value="1"/>
</dbReference>
<reference evidence="14 15" key="1">
    <citation type="submission" date="2024-09" db="EMBL/GenBank/DDBJ databases">
        <title>Laminarin stimulates single cell rates of sulfate reduction while oxygen inhibits transcriptomic activity in coastal marine sediment.</title>
        <authorList>
            <person name="Lindsay M."/>
            <person name="Orcutt B."/>
            <person name="Emerson D."/>
            <person name="Stepanauskas R."/>
            <person name="D'Angelo T."/>
        </authorList>
    </citation>
    <scope>NUCLEOTIDE SEQUENCE [LARGE SCALE GENOMIC DNA]</scope>
    <source>
        <strain evidence="14">SAG AM-311-K15</strain>
    </source>
</reference>